<gene>
    <name evidence="3" type="ORF">HW566_02715</name>
</gene>
<dbReference type="GO" id="GO:0003677">
    <property type="term" value="F:DNA binding"/>
    <property type="evidence" value="ECO:0007669"/>
    <property type="project" value="UniProtKB-KW"/>
</dbReference>
<sequence>MRIGELAARTGASVRALRYYEEQGLLTPHRTAAGQRIYSPQHEEIIRTIQDLIAAGFCSSVIATLLPVLSDPEMSAGALQAAVDAAEERLLSEQRAIKEEVQRLTALRSRWGLAPHVHVSSQGEEYDEFHNPETATFDHRDRRLRHGASVLP</sequence>
<accession>A0A7D5EWU2</accession>
<dbReference type="Pfam" id="PF13411">
    <property type="entry name" value="MerR_1"/>
    <property type="match status" value="1"/>
</dbReference>
<evidence type="ECO:0000259" key="2">
    <source>
        <dbReference type="PROSITE" id="PS50937"/>
    </source>
</evidence>
<dbReference type="SUPFAM" id="SSF46955">
    <property type="entry name" value="Putative DNA-binding domain"/>
    <property type="match status" value="1"/>
</dbReference>
<dbReference type="Proteomes" id="UP000509638">
    <property type="component" value="Chromosome"/>
</dbReference>
<keyword evidence="1" id="KW-0238">DNA-binding</keyword>
<dbReference type="InterPro" id="IPR047057">
    <property type="entry name" value="MerR_fam"/>
</dbReference>
<dbReference type="PANTHER" id="PTHR30204">
    <property type="entry name" value="REDOX-CYCLING DRUG-SENSING TRANSCRIPTIONAL ACTIVATOR SOXR"/>
    <property type="match status" value="1"/>
</dbReference>
<feature type="domain" description="HTH merR-type" evidence="2">
    <location>
        <begin position="1"/>
        <end position="68"/>
    </location>
</feature>
<organism evidence="3 4">
    <name type="scientific">Microbacterium oleivorans</name>
    <dbReference type="NCBI Taxonomy" id="273677"/>
    <lineage>
        <taxon>Bacteria</taxon>
        <taxon>Bacillati</taxon>
        <taxon>Actinomycetota</taxon>
        <taxon>Actinomycetes</taxon>
        <taxon>Micrococcales</taxon>
        <taxon>Microbacteriaceae</taxon>
        <taxon>Microbacterium</taxon>
    </lineage>
</organism>
<evidence type="ECO:0000313" key="3">
    <source>
        <dbReference type="EMBL" id="QLD10788.1"/>
    </source>
</evidence>
<dbReference type="SMART" id="SM00422">
    <property type="entry name" value="HTH_MERR"/>
    <property type="match status" value="1"/>
</dbReference>
<name>A0A7D5EWU2_9MICO</name>
<dbReference type="EMBL" id="CP058316">
    <property type="protein sequence ID" value="QLD10788.1"/>
    <property type="molecule type" value="Genomic_DNA"/>
</dbReference>
<proteinExistence type="predicted"/>
<dbReference type="GO" id="GO:0003700">
    <property type="term" value="F:DNA-binding transcription factor activity"/>
    <property type="evidence" value="ECO:0007669"/>
    <property type="project" value="InterPro"/>
</dbReference>
<reference evidence="3 4" key="1">
    <citation type="submission" date="2020-06" db="EMBL/GenBank/DDBJ databases">
        <authorList>
            <person name="Jo H."/>
        </authorList>
    </citation>
    <scope>NUCLEOTIDE SEQUENCE [LARGE SCALE GENOMIC DNA]</scope>
    <source>
        <strain evidence="3 4">I46</strain>
    </source>
</reference>
<dbReference type="PANTHER" id="PTHR30204:SF97">
    <property type="entry name" value="MERR FAMILY REGULATORY PROTEIN"/>
    <property type="match status" value="1"/>
</dbReference>
<evidence type="ECO:0000313" key="4">
    <source>
        <dbReference type="Proteomes" id="UP000509638"/>
    </source>
</evidence>
<dbReference type="Gene3D" id="1.10.1660.10">
    <property type="match status" value="1"/>
</dbReference>
<dbReference type="AlphaFoldDB" id="A0A7D5EWU2"/>
<dbReference type="PROSITE" id="PS50937">
    <property type="entry name" value="HTH_MERR_2"/>
    <property type="match status" value="1"/>
</dbReference>
<dbReference type="InterPro" id="IPR009061">
    <property type="entry name" value="DNA-bd_dom_put_sf"/>
</dbReference>
<protein>
    <submittedName>
        <fullName evidence="3">MerR family transcriptional regulator</fullName>
    </submittedName>
</protein>
<evidence type="ECO:0000256" key="1">
    <source>
        <dbReference type="ARBA" id="ARBA00023125"/>
    </source>
</evidence>
<dbReference type="RefSeq" id="WP_178010193.1">
    <property type="nucleotide sequence ID" value="NZ_CP058316.1"/>
</dbReference>
<dbReference type="InterPro" id="IPR000551">
    <property type="entry name" value="MerR-type_HTH_dom"/>
</dbReference>